<organism evidence="10 11">
    <name type="scientific">Aureobasidium namibiae CBS 147.97</name>
    <dbReference type="NCBI Taxonomy" id="1043004"/>
    <lineage>
        <taxon>Eukaryota</taxon>
        <taxon>Fungi</taxon>
        <taxon>Dikarya</taxon>
        <taxon>Ascomycota</taxon>
        <taxon>Pezizomycotina</taxon>
        <taxon>Dothideomycetes</taxon>
        <taxon>Dothideomycetidae</taxon>
        <taxon>Dothideales</taxon>
        <taxon>Saccotheciaceae</taxon>
        <taxon>Aureobasidium</taxon>
    </lineage>
</organism>
<keyword evidence="6" id="KW-0804">Transcription</keyword>
<protein>
    <recommendedName>
        <fullName evidence="9">Stress-response A/B barrel domain-containing protein</fullName>
    </recommendedName>
</protein>
<keyword evidence="4" id="KW-0805">Transcription regulation</keyword>
<dbReference type="SUPFAM" id="SSF54909">
    <property type="entry name" value="Dimeric alpha+beta barrel"/>
    <property type="match status" value="1"/>
</dbReference>
<feature type="compositionally biased region" description="Polar residues" evidence="8">
    <location>
        <begin position="219"/>
        <end position="229"/>
    </location>
</feature>
<reference evidence="10 11" key="1">
    <citation type="journal article" date="2014" name="BMC Genomics">
        <title>Genome sequencing of four Aureobasidium pullulans varieties: biotechnological potential, stress tolerance, and description of new species.</title>
        <authorList>
            <person name="Gostin Ar C."/>
            <person name="Ohm R.A."/>
            <person name="Kogej T."/>
            <person name="Sonjak S."/>
            <person name="Turk M."/>
            <person name="Zajc J."/>
            <person name="Zalar P."/>
            <person name="Grube M."/>
            <person name="Sun H."/>
            <person name="Han J."/>
            <person name="Sharma A."/>
            <person name="Chiniquy J."/>
            <person name="Ngan C.Y."/>
            <person name="Lipzen A."/>
            <person name="Barry K."/>
            <person name="Grigoriev I.V."/>
            <person name="Gunde-Cimerman N."/>
        </authorList>
    </citation>
    <scope>NUCLEOTIDE SEQUENCE [LARGE SCALE GENOMIC DNA]</scope>
    <source>
        <strain evidence="10 11">CBS 147.97</strain>
    </source>
</reference>
<dbReference type="Pfam" id="PF07876">
    <property type="entry name" value="Dabb"/>
    <property type="match status" value="1"/>
</dbReference>
<dbReference type="GO" id="GO:0006351">
    <property type="term" value="P:DNA-templated transcription"/>
    <property type="evidence" value="ECO:0007669"/>
    <property type="project" value="InterPro"/>
</dbReference>
<dbReference type="Proteomes" id="UP000027730">
    <property type="component" value="Unassembled WGS sequence"/>
</dbReference>
<dbReference type="CDD" id="cd00067">
    <property type="entry name" value="GAL4"/>
    <property type="match status" value="1"/>
</dbReference>
<dbReference type="GO" id="GO:0043565">
    <property type="term" value="F:sequence-specific DNA binding"/>
    <property type="evidence" value="ECO:0007669"/>
    <property type="project" value="TreeGrafter"/>
</dbReference>
<dbReference type="InterPro" id="IPR001138">
    <property type="entry name" value="Zn2Cys6_DnaBD"/>
</dbReference>
<dbReference type="SMART" id="SM00886">
    <property type="entry name" value="Dabb"/>
    <property type="match status" value="1"/>
</dbReference>
<evidence type="ECO:0000256" key="2">
    <source>
        <dbReference type="ARBA" id="ARBA00022723"/>
    </source>
</evidence>
<dbReference type="GeneID" id="25411015"/>
<comment type="subcellular location">
    <subcellularLocation>
        <location evidence="1">Nucleus</location>
    </subcellularLocation>
</comment>
<evidence type="ECO:0000256" key="8">
    <source>
        <dbReference type="SAM" id="MobiDB-lite"/>
    </source>
</evidence>
<name>A0A074WKU4_9PEZI</name>
<dbReference type="EMBL" id="KL584712">
    <property type="protein sequence ID" value="KEQ72224.1"/>
    <property type="molecule type" value="Genomic_DNA"/>
</dbReference>
<dbReference type="InterPro" id="IPR013097">
    <property type="entry name" value="Dabb"/>
</dbReference>
<dbReference type="GO" id="GO:0000981">
    <property type="term" value="F:DNA-binding transcription factor activity, RNA polymerase II-specific"/>
    <property type="evidence" value="ECO:0007669"/>
    <property type="project" value="InterPro"/>
</dbReference>
<dbReference type="SMART" id="SM00906">
    <property type="entry name" value="Fungal_trans"/>
    <property type="match status" value="1"/>
</dbReference>
<feature type="region of interest" description="Disordered" evidence="8">
    <location>
        <begin position="209"/>
        <end position="239"/>
    </location>
</feature>
<keyword evidence="5" id="KW-0238">DNA-binding</keyword>
<evidence type="ECO:0000256" key="7">
    <source>
        <dbReference type="ARBA" id="ARBA00023242"/>
    </source>
</evidence>
<evidence type="ECO:0000256" key="3">
    <source>
        <dbReference type="ARBA" id="ARBA00022833"/>
    </source>
</evidence>
<evidence type="ECO:0000313" key="11">
    <source>
        <dbReference type="Proteomes" id="UP000027730"/>
    </source>
</evidence>
<accession>A0A074WKU4</accession>
<dbReference type="HOGENOM" id="CLU_012331_2_0_1"/>
<keyword evidence="11" id="KW-1185">Reference proteome</keyword>
<evidence type="ECO:0000256" key="4">
    <source>
        <dbReference type="ARBA" id="ARBA00023015"/>
    </source>
</evidence>
<dbReference type="AlphaFoldDB" id="A0A074WKU4"/>
<feature type="domain" description="Stress-response A/B barrel" evidence="9">
    <location>
        <begin position="1"/>
        <end position="95"/>
    </location>
</feature>
<keyword evidence="2" id="KW-0479">Metal-binding</keyword>
<sequence length="858" mass="96841">VLFKFRAEVTDEHKQKFVTELKKLKSLPCVKEQRLVVGGASITDPIERSKGFEFALLSFHEDRAALAEYQKSDEHHHVTSTYMFPYKEDLMRYDFEVDEADEHLLGFLPQRVSRSILLCEVFTNFQHTERAEMVQAGSFRKFGFSAPLSNCDGLSPVCTSCSKSSKECEYQDGSAVENQARARYIHYLEHRVRWLEGIVKERCPDVGLAEGPDVEDAENVNNTSVSTSDAALDPQPDGHYERTADVEVLDDTQDVQMNVTETTASIPEAPTSAPQPADSSLAHQIGLVSLPNGDDPRYIGPSSGHFFTQLVCTASALTRSNNSTRLNRGNATLQRDNALTQKLLRDIQTPLPSSKDLTEDLTRTFFNTIHQHLPFLHEPTHMRLIEEVYASIELDPIAAFQVYMVLAISSIMLSRRDRVALPSEGWAAMAASFFEKSPIESSTRGLQCLLLLHVWGMHSPATKLNIWYLNYQCIAMVVDLGLQRDVKSASSISSFDQEMRTRLFWVVYSLDRSLCTMMGRPIGLRDEACDLRLPSDIDDIGLTQINGRPRTESEPPTHMTYAIHLFKLAKLNSEMKYILHSISRDTPAYAYPAIRCMRTWQRDMRDRLDQWAACIPQRSGPKDYVMKVCDIRYHVLKTLLLRPSPGIPQPSSDDLKTCYASALTAIRLYHDLYVENALVFTWASYHSIMMSAVTAFFCIWTCPSVAQVIVIDELVSDLRAASNILSATGEHWQGAKQSRNILDELSHRTIRWIMDRKNGSNHDHPARPSEVNFGNSDSTGHDRTFNHHSNVGNVPGQSQADELEALMQQYSRSWTPGLEFLPSTFDQMSDMNTGLWTGDTNTDAFLQDLFDGMAPMSF</sequence>
<evidence type="ECO:0000313" key="10">
    <source>
        <dbReference type="EMBL" id="KEQ72224.1"/>
    </source>
</evidence>
<dbReference type="PANTHER" id="PTHR47782:SF1">
    <property type="entry name" value="PYRIMIDINE PATHWAY REGULATORY PROTEIN 1"/>
    <property type="match status" value="1"/>
</dbReference>
<dbReference type="GO" id="GO:0045944">
    <property type="term" value="P:positive regulation of transcription by RNA polymerase II"/>
    <property type="evidence" value="ECO:0007669"/>
    <property type="project" value="TreeGrafter"/>
</dbReference>
<dbReference type="OrthoDB" id="25921at2759"/>
<dbReference type="GO" id="GO:0008270">
    <property type="term" value="F:zinc ion binding"/>
    <property type="evidence" value="ECO:0007669"/>
    <property type="project" value="InterPro"/>
</dbReference>
<dbReference type="InterPro" id="IPR007219">
    <property type="entry name" value="XnlR_reg_dom"/>
</dbReference>
<evidence type="ECO:0000256" key="1">
    <source>
        <dbReference type="ARBA" id="ARBA00004123"/>
    </source>
</evidence>
<gene>
    <name evidence="10" type="ORF">M436DRAFT_49179</name>
</gene>
<evidence type="ECO:0000256" key="6">
    <source>
        <dbReference type="ARBA" id="ARBA00023163"/>
    </source>
</evidence>
<evidence type="ECO:0000256" key="5">
    <source>
        <dbReference type="ARBA" id="ARBA00023125"/>
    </source>
</evidence>
<dbReference type="InterPro" id="IPR036864">
    <property type="entry name" value="Zn2-C6_fun-type_DNA-bd_sf"/>
</dbReference>
<dbReference type="InterPro" id="IPR052202">
    <property type="entry name" value="Yeast_MetPath_Reg"/>
</dbReference>
<proteinExistence type="predicted"/>
<dbReference type="RefSeq" id="XP_013426143.1">
    <property type="nucleotide sequence ID" value="XM_013570689.1"/>
</dbReference>
<dbReference type="CDD" id="cd12148">
    <property type="entry name" value="fungal_TF_MHR"/>
    <property type="match status" value="1"/>
</dbReference>
<feature type="non-terminal residue" evidence="10">
    <location>
        <position position="1"/>
    </location>
</feature>
<evidence type="ECO:0000259" key="9">
    <source>
        <dbReference type="PROSITE" id="PS51502"/>
    </source>
</evidence>
<dbReference type="Gene3D" id="3.30.70.100">
    <property type="match status" value="1"/>
</dbReference>
<dbReference type="STRING" id="1043004.A0A074WKU4"/>
<keyword evidence="3" id="KW-0862">Zinc</keyword>
<keyword evidence="7" id="KW-0539">Nucleus</keyword>
<dbReference type="InterPro" id="IPR011008">
    <property type="entry name" value="Dimeric_a/b-barrel"/>
</dbReference>
<dbReference type="Gene3D" id="4.10.240.10">
    <property type="entry name" value="Zn(2)-C6 fungal-type DNA-binding domain"/>
    <property type="match status" value="1"/>
</dbReference>
<dbReference type="PROSITE" id="PS51502">
    <property type="entry name" value="S_R_A_B_BARREL"/>
    <property type="match status" value="1"/>
</dbReference>
<dbReference type="Pfam" id="PF04082">
    <property type="entry name" value="Fungal_trans"/>
    <property type="match status" value="1"/>
</dbReference>
<dbReference type="GO" id="GO:0005634">
    <property type="term" value="C:nucleus"/>
    <property type="evidence" value="ECO:0007669"/>
    <property type="project" value="UniProtKB-SubCell"/>
</dbReference>
<dbReference type="PANTHER" id="PTHR47782">
    <property type="entry name" value="ZN(II)2CYS6 TRANSCRIPTION FACTOR (EUROFUNG)-RELATED"/>
    <property type="match status" value="1"/>
</dbReference>